<name>A0A1M6RJW2_9FIRM</name>
<accession>A0A1M6RJW2</accession>
<dbReference type="EMBL" id="FRAR01000011">
    <property type="protein sequence ID" value="SHK32637.1"/>
    <property type="molecule type" value="Genomic_DNA"/>
</dbReference>
<sequence>MATSVDFVEFVCGQVSGTGAVRYKKMFGEYMVYIDDKPLLLVCDNTVFVKILPCLDELMANADRGYPYNGAKEHYALDIEDRDLTTAVIEALLPVIPIPKPKKKKADKSVQVGDLAALKKWDRINKQDQKLLLSNVFCRTCGVTTIVNYSINDDKFGIVLCGECKQCGTKVARVIENEWFGGK</sequence>
<dbReference type="Proteomes" id="UP000183997">
    <property type="component" value="Unassembled WGS sequence"/>
</dbReference>
<keyword evidence="2" id="KW-1185">Reference proteome</keyword>
<evidence type="ECO:0000313" key="2">
    <source>
        <dbReference type="Proteomes" id="UP000183997"/>
    </source>
</evidence>
<protein>
    <submittedName>
        <fullName evidence="1">TfoX N-terminal domain-containing protein</fullName>
    </submittedName>
</protein>
<dbReference type="RefSeq" id="WP_072912524.1">
    <property type="nucleotide sequence ID" value="NZ_FRAR01000011.1"/>
</dbReference>
<gene>
    <name evidence="1" type="ORF">SAMN02745123_01480</name>
</gene>
<dbReference type="Gene3D" id="3.30.1460.30">
    <property type="entry name" value="YgaC/TfoX-N like chaperone"/>
    <property type="match status" value="1"/>
</dbReference>
<dbReference type="SUPFAM" id="SSF159894">
    <property type="entry name" value="YgaC/TfoX-N like"/>
    <property type="match status" value="1"/>
</dbReference>
<organism evidence="1 2">
    <name type="scientific">Desulforamulus aeronauticus DSM 10349</name>
    <dbReference type="NCBI Taxonomy" id="1121421"/>
    <lineage>
        <taxon>Bacteria</taxon>
        <taxon>Bacillati</taxon>
        <taxon>Bacillota</taxon>
        <taxon>Clostridia</taxon>
        <taxon>Eubacteriales</taxon>
        <taxon>Peptococcaceae</taxon>
        <taxon>Desulforamulus</taxon>
    </lineage>
</organism>
<dbReference type="AlphaFoldDB" id="A0A1M6RJW2"/>
<reference evidence="2" key="1">
    <citation type="submission" date="2016-11" db="EMBL/GenBank/DDBJ databases">
        <authorList>
            <person name="Varghese N."/>
            <person name="Submissions S."/>
        </authorList>
    </citation>
    <scope>NUCLEOTIDE SEQUENCE [LARGE SCALE GENOMIC DNA]</scope>
    <source>
        <strain evidence="2">DSM 10349</strain>
    </source>
</reference>
<evidence type="ECO:0000313" key="1">
    <source>
        <dbReference type="EMBL" id="SHK32637.1"/>
    </source>
</evidence>
<proteinExistence type="predicted"/>
<dbReference type="STRING" id="1121421.SAMN02745123_01480"/>